<proteinExistence type="inferred from homology"/>
<evidence type="ECO:0000256" key="3">
    <source>
        <dbReference type="ARBA" id="ARBA00022605"/>
    </source>
</evidence>
<dbReference type="Gene3D" id="3.40.50.880">
    <property type="match status" value="1"/>
</dbReference>
<reference evidence="13 14" key="1">
    <citation type="journal article" date="2016" name="Nat. Commun.">
        <title>Thousands of microbial genomes shed light on interconnected biogeochemical processes in an aquifer system.</title>
        <authorList>
            <person name="Anantharaman K."/>
            <person name="Brown C.T."/>
            <person name="Hug L.A."/>
            <person name="Sharon I."/>
            <person name="Castelle C.J."/>
            <person name="Probst A.J."/>
            <person name="Thomas B.C."/>
            <person name="Singh A."/>
            <person name="Wilkins M.J."/>
            <person name="Karaoz U."/>
            <person name="Brodie E.L."/>
            <person name="Williams K.H."/>
            <person name="Hubbard S.S."/>
            <person name="Banfield J.F."/>
        </authorList>
    </citation>
    <scope>NUCLEOTIDE SEQUENCE [LARGE SCALE GENOMIC DNA]</scope>
</reference>
<evidence type="ECO:0000256" key="1">
    <source>
        <dbReference type="ARBA" id="ARBA00005091"/>
    </source>
</evidence>
<dbReference type="GO" id="GO:0016829">
    <property type="term" value="F:lyase activity"/>
    <property type="evidence" value="ECO:0007669"/>
    <property type="project" value="UniProtKB-KW"/>
</dbReference>
<evidence type="ECO:0000256" key="4">
    <source>
        <dbReference type="ARBA" id="ARBA00022801"/>
    </source>
</evidence>
<evidence type="ECO:0000256" key="6">
    <source>
        <dbReference type="ARBA" id="ARBA00023102"/>
    </source>
</evidence>
<dbReference type="AlphaFoldDB" id="A0A1G2MBI8"/>
<evidence type="ECO:0000259" key="12">
    <source>
        <dbReference type="Pfam" id="PF00117"/>
    </source>
</evidence>
<evidence type="ECO:0000256" key="11">
    <source>
        <dbReference type="PIRSR" id="PIRSR000495-1"/>
    </source>
</evidence>
<dbReference type="InterPro" id="IPR029062">
    <property type="entry name" value="Class_I_gatase-like"/>
</dbReference>
<sequence>MKSIVIIDYGVGNLQSLRKAFAHFGVEAVVSEDAKEIEVADAVVLPGVGSFEAGMRGLRLRGLVETVQKRAKENQPMLGICLGAQLLLSKGYEFGEHDGLNIIPGEVVRFDEREMKEKIPQVGWNRVYPSGDVSWKGSILESNGPKSVMYFTHSYIFAPKQKEHMFGVTVYGGKEFCSVIRKGNIYGCQFHPEKSGEAGLRLIRNFISLASAPRA</sequence>
<dbReference type="EMBL" id="MHRI01000030">
    <property type="protein sequence ID" value="OHA20381.1"/>
    <property type="molecule type" value="Genomic_DNA"/>
</dbReference>
<dbReference type="Pfam" id="PF00117">
    <property type="entry name" value="GATase"/>
    <property type="match status" value="1"/>
</dbReference>
<dbReference type="PIRSF" id="PIRSF000495">
    <property type="entry name" value="Amidotransf_hisH"/>
    <property type="match status" value="1"/>
</dbReference>
<organism evidence="13 14">
    <name type="scientific">Candidatus Taylorbacteria bacterium RIFCSPHIGHO2_01_FULL_51_15</name>
    <dbReference type="NCBI Taxonomy" id="1802304"/>
    <lineage>
        <taxon>Bacteria</taxon>
        <taxon>Candidatus Tayloriibacteriota</taxon>
    </lineage>
</organism>
<feature type="active site" evidence="10 11">
    <location>
        <position position="193"/>
    </location>
</feature>
<comment type="subcellular location">
    <subcellularLocation>
        <location evidence="10">Cytoplasm</location>
    </subcellularLocation>
</comment>
<dbReference type="HAMAP" id="MF_00278">
    <property type="entry name" value="HisH"/>
    <property type="match status" value="1"/>
</dbReference>
<feature type="active site" evidence="10 11">
    <location>
        <position position="191"/>
    </location>
</feature>
<evidence type="ECO:0000256" key="10">
    <source>
        <dbReference type="HAMAP-Rule" id="MF_00278"/>
    </source>
</evidence>
<evidence type="ECO:0000313" key="14">
    <source>
        <dbReference type="Proteomes" id="UP000178121"/>
    </source>
</evidence>
<dbReference type="PROSITE" id="PS51273">
    <property type="entry name" value="GATASE_TYPE_1"/>
    <property type="match status" value="1"/>
</dbReference>
<evidence type="ECO:0000256" key="8">
    <source>
        <dbReference type="ARBA" id="ARBA00047838"/>
    </source>
</evidence>
<dbReference type="GO" id="GO:0004359">
    <property type="term" value="F:glutaminase activity"/>
    <property type="evidence" value="ECO:0007669"/>
    <property type="project" value="UniProtKB-EC"/>
</dbReference>
<evidence type="ECO:0000256" key="5">
    <source>
        <dbReference type="ARBA" id="ARBA00022962"/>
    </source>
</evidence>
<dbReference type="PANTHER" id="PTHR42701">
    <property type="entry name" value="IMIDAZOLE GLYCEROL PHOSPHATE SYNTHASE SUBUNIT HISH"/>
    <property type="match status" value="1"/>
</dbReference>
<keyword evidence="13" id="KW-0808">Transferase</keyword>
<keyword evidence="10" id="KW-0963">Cytoplasm</keyword>
<comment type="caution">
    <text evidence="13">The sequence shown here is derived from an EMBL/GenBank/DDBJ whole genome shotgun (WGS) entry which is preliminary data.</text>
</comment>
<feature type="domain" description="Glutamine amidotransferase" evidence="12">
    <location>
        <begin position="5"/>
        <end position="206"/>
    </location>
</feature>
<keyword evidence="5 10" id="KW-0315">Glutamine amidotransferase</keyword>
<evidence type="ECO:0000313" key="13">
    <source>
        <dbReference type="EMBL" id="OHA20381.1"/>
    </source>
</evidence>
<comment type="catalytic activity">
    <reaction evidence="9 10">
        <text>L-glutamine + H2O = L-glutamate + NH4(+)</text>
        <dbReference type="Rhea" id="RHEA:15889"/>
        <dbReference type="ChEBI" id="CHEBI:15377"/>
        <dbReference type="ChEBI" id="CHEBI:28938"/>
        <dbReference type="ChEBI" id="CHEBI:29985"/>
        <dbReference type="ChEBI" id="CHEBI:58359"/>
        <dbReference type="EC" id="3.5.1.2"/>
    </reaction>
</comment>
<dbReference type="GO" id="GO:0005737">
    <property type="term" value="C:cytoplasm"/>
    <property type="evidence" value="ECO:0007669"/>
    <property type="project" value="UniProtKB-SubCell"/>
</dbReference>
<dbReference type="SUPFAM" id="SSF52317">
    <property type="entry name" value="Class I glutamine amidotransferase-like"/>
    <property type="match status" value="1"/>
</dbReference>
<dbReference type="Proteomes" id="UP000178121">
    <property type="component" value="Unassembled WGS sequence"/>
</dbReference>
<dbReference type="CDD" id="cd01748">
    <property type="entry name" value="GATase1_IGP_Synthase"/>
    <property type="match status" value="1"/>
</dbReference>
<comment type="catalytic activity">
    <reaction evidence="8 10">
        <text>5-[(5-phospho-1-deoxy-D-ribulos-1-ylimino)methylamino]-1-(5-phospho-beta-D-ribosyl)imidazole-4-carboxamide + L-glutamine = D-erythro-1-(imidazol-4-yl)glycerol 3-phosphate + 5-amino-1-(5-phospho-beta-D-ribosyl)imidazole-4-carboxamide + L-glutamate + H(+)</text>
        <dbReference type="Rhea" id="RHEA:24793"/>
        <dbReference type="ChEBI" id="CHEBI:15378"/>
        <dbReference type="ChEBI" id="CHEBI:29985"/>
        <dbReference type="ChEBI" id="CHEBI:58278"/>
        <dbReference type="ChEBI" id="CHEBI:58359"/>
        <dbReference type="ChEBI" id="CHEBI:58475"/>
        <dbReference type="ChEBI" id="CHEBI:58525"/>
        <dbReference type="EC" id="4.3.2.10"/>
    </reaction>
</comment>
<dbReference type="UniPathway" id="UPA00031">
    <property type="reaction ID" value="UER00010"/>
</dbReference>
<dbReference type="PROSITE" id="PS51274">
    <property type="entry name" value="GATASE_COBBQ"/>
    <property type="match status" value="1"/>
</dbReference>
<dbReference type="EC" id="3.5.1.2" evidence="10"/>
<gene>
    <name evidence="10" type="primary">hisH</name>
    <name evidence="13" type="ORF">A2849_01225</name>
</gene>
<dbReference type="EC" id="4.3.2.10" evidence="10"/>
<dbReference type="GO" id="GO:0000105">
    <property type="term" value="P:L-histidine biosynthetic process"/>
    <property type="evidence" value="ECO:0007669"/>
    <property type="project" value="UniProtKB-UniRule"/>
</dbReference>
<comment type="pathway">
    <text evidence="1 10">Amino-acid biosynthesis; L-histidine biosynthesis; L-histidine from 5-phospho-alpha-D-ribose 1-diphosphate: step 5/9.</text>
</comment>
<keyword evidence="4 10" id="KW-0378">Hydrolase</keyword>
<name>A0A1G2MBI8_9BACT</name>
<dbReference type="GO" id="GO:0000107">
    <property type="term" value="F:imidazoleglycerol-phosphate synthase activity"/>
    <property type="evidence" value="ECO:0007669"/>
    <property type="project" value="UniProtKB-UniRule"/>
</dbReference>
<dbReference type="NCBIfam" id="TIGR01855">
    <property type="entry name" value="IMP_synth_hisH"/>
    <property type="match status" value="1"/>
</dbReference>
<protein>
    <recommendedName>
        <fullName evidence="10">Imidazole glycerol phosphate synthase subunit HisH</fullName>
        <ecNumber evidence="10">4.3.2.10</ecNumber>
    </recommendedName>
    <alternativeName>
        <fullName evidence="10">IGP synthase glutaminase subunit</fullName>
        <ecNumber evidence="10">3.5.1.2</ecNumber>
    </alternativeName>
    <alternativeName>
        <fullName evidence="10">IGP synthase subunit HisH</fullName>
    </alternativeName>
    <alternativeName>
        <fullName evidence="10">ImGP synthase subunit HisH</fullName>
        <shortName evidence="10">IGPS subunit HisH</shortName>
    </alternativeName>
</protein>
<evidence type="ECO:0000256" key="2">
    <source>
        <dbReference type="ARBA" id="ARBA00011152"/>
    </source>
</evidence>
<comment type="function">
    <text evidence="10">IGPS catalyzes the conversion of PRFAR and glutamine to IGP, AICAR and glutamate. The HisH subunit catalyzes the hydrolysis of glutamine to glutamate and ammonia as part of the synthesis of IGP and AICAR. The resulting ammonia molecule is channeled to the active site of HisF.</text>
</comment>
<dbReference type="InterPro" id="IPR017926">
    <property type="entry name" value="GATASE"/>
</dbReference>
<keyword evidence="3 10" id="KW-0028">Amino-acid biosynthesis</keyword>
<dbReference type="PANTHER" id="PTHR42701:SF1">
    <property type="entry name" value="IMIDAZOLE GLYCEROL PHOSPHATE SYNTHASE SUBUNIT HISH"/>
    <property type="match status" value="1"/>
</dbReference>
<evidence type="ECO:0000256" key="9">
    <source>
        <dbReference type="ARBA" id="ARBA00049534"/>
    </source>
</evidence>
<feature type="active site" description="Nucleophile" evidence="10 11">
    <location>
        <position position="81"/>
    </location>
</feature>
<comment type="subunit">
    <text evidence="2 10">Heterodimer of HisH and HisF.</text>
</comment>
<keyword evidence="6 10" id="KW-0368">Histidine biosynthesis</keyword>
<evidence type="ECO:0000256" key="7">
    <source>
        <dbReference type="ARBA" id="ARBA00023239"/>
    </source>
</evidence>
<dbReference type="InterPro" id="IPR010139">
    <property type="entry name" value="Imidazole-glycPsynth_HisH"/>
</dbReference>
<keyword evidence="7 10" id="KW-0456">Lyase</keyword>
<accession>A0A1G2MBI8</accession>